<dbReference type="AlphaFoldDB" id="A0AA35KKV6"/>
<sequence length="106" mass="12308">MKSFVCLNRDVKHFENHCFSLSHACREIPKLWPTGGLCKLHTDGSGSVCRFVVENIHQIKCSYWFLIVFLWPMLFLLLFHYNLNLMALEHNTVVPGVTYASGYRLC</sequence>
<keyword evidence="1" id="KW-0472">Membrane</keyword>
<protein>
    <submittedName>
        <fullName evidence="2">Uncharacterized protein</fullName>
    </submittedName>
</protein>
<proteinExistence type="predicted"/>
<reference evidence="2" key="1">
    <citation type="submission" date="2022-12" db="EMBL/GenBank/DDBJ databases">
        <authorList>
            <person name="Alioto T."/>
            <person name="Alioto T."/>
            <person name="Gomez Garrido J."/>
        </authorList>
    </citation>
    <scope>NUCLEOTIDE SEQUENCE</scope>
</reference>
<accession>A0AA35KKV6</accession>
<keyword evidence="1" id="KW-1133">Transmembrane helix</keyword>
<dbReference type="Proteomes" id="UP001178461">
    <property type="component" value="Chromosome 7"/>
</dbReference>
<feature type="transmembrane region" description="Helical" evidence="1">
    <location>
        <begin position="63"/>
        <end position="81"/>
    </location>
</feature>
<gene>
    <name evidence="2" type="ORF">PODLI_1B010600</name>
</gene>
<evidence type="ECO:0000313" key="3">
    <source>
        <dbReference type="Proteomes" id="UP001178461"/>
    </source>
</evidence>
<evidence type="ECO:0000256" key="1">
    <source>
        <dbReference type="SAM" id="Phobius"/>
    </source>
</evidence>
<organism evidence="2 3">
    <name type="scientific">Podarcis lilfordi</name>
    <name type="common">Lilford's wall lizard</name>
    <dbReference type="NCBI Taxonomy" id="74358"/>
    <lineage>
        <taxon>Eukaryota</taxon>
        <taxon>Metazoa</taxon>
        <taxon>Chordata</taxon>
        <taxon>Craniata</taxon>
        <taxon>Vertebrata</taxon>
        <taxon>Euteleostomi</taxon>
        <taxon>Lepidosauria</taxon>
        <taxon>Squamata</taxon>
        <taxon>Bifurcata</taxon>
        <taxon>Unidentata</taxon>
        <taxon>Episquamata</taxon>
        <taxon>Laterata</taxon>
        <taxon>Lacertibaenia</taxon>
        <taxon>Lacertidae</taxon>
        <taxon>Podarcis</taxon>
    </lineage>
</organism>
<name>A0AA35KKV6_9SAUR</name>
<dbReference type="EMBL" id="OX395132">
    <property type="protein sequence ID" value="CAI5780126.1"/>
    <property type="molecule type" value="Genomic_DNA"/>
</dbReference>
<evidence type="ECO:0000313" key="2">
    <source>
        <dbReference type="EMBL" id="CAI5780126.1"/>
    </source>
</evidence>
<keyword evidence="1" id="KW-0812">Transmembrane</keyword>
<keyword evidence="3" id="KW-1185">Reference proteome</keyword>